<gene>
    <name evidence="1" type="ORF">RFULGI_LOCUS12704</name>
</gene>
<sequence length="111" mass="12643">MPPVRRLLLRTVRNAEDIRTDKYKIGLNFQETTTAVRHLLKLSRICPYCNAKLFARESKGILASIECIAPLKNLITRLDNVGNKFRNNICAYNNVFAFTSMGVKIDENLAN</sequence>
<comment type="caution">
    <text evidence="1">The sequence shown here is derived from an EMBL/GenBank/DDBJ whole genome shotgun (WGS) entry which is preliminary data.</text>
</comment>
<dbReference type="Proteomes" id="UP000789396">
    <property type="component" value="Unassembled WGS sequence"/>
</dbReference>
<evidence type="ECO:0000313" key="2">
    <source>
        <dbReference type="Proteomes" id="UP000789396"/>
    </source>
</evidence>
<feature type="non-terminal residue" evidence="1">
    <location>
        <position position="111"/>
    </location>
</feature>
<dbReference type="OrthoDB" id="1748060at2759"/>
<proteinExistence type="predicted"/>
<keyword evidence="2" id="KW-1185">Reference proteome</keyword>
<protein>
    <submittedName>
        <fullName evidence="1">17302_t:CDS:1</fullName>
    </submittedName>
</protein>
<dbReference type="EMBL" id="CAJVPZ010031272">
    <property type="protein sequence ID" value="CAG8738910.1"/>
    <property type="molecule type" value="Genomic_DNA"/>
</dbReference>
<name>A0A9N9IKT8_9GLOM</name>
<evidence type="ECO:0000313" key="1">
    <source>
        <dbReference type="EMBL" id="CAG8738910.1"/>
    </source>
</evidence>
<organism evidence="1 2">
    <name type="scientific">Racocetra fulgida</name>
    <dbReference type="NCBI Taxonomy" id="60492"/>
    <lineage>
        <taxon>Eukaryota</taxon>
        <taxon>Fungi</taxon>
        <taxon>Fungi incertae sedis</taxon>
        <taxon>Mucoromycota</taxon>
        <taxon>Glomeromycotina</taxon>
        <taxon>Glomeromycetes</taxon>
        <taxon>Diversisporales</taxon>
        <taxon>Gigasporaceae</taxon>
        <taxon>Racocetra</taxon>
    </lineage>
</organism>
<accession>A0A9N9IKT8</accession>
<dbReference type="AlphaFoldDB" id="A0A9N9IKT8"/>
<reference evidence="1" key="1">
    <citation type="submission" date="2021-06" db="EMBL/GenBank/DDBJ databases">
        <authorList>
            <person name="Kallberg Y."/>
            <person name="Tangrot J."/>
            <person name="Rosling A."/>
        </authorList>
    </citation>
    <scope>NUCLEOTIDE SEQUENCE</scope>
    <source>
        <strain evidence="1">IN212</strain>
    </source>
</reference>